<evidence type="ECO:0000313" key="8">
    <source>
        <dbReference type="Proteomes" id="UP000646827"/>
    </source>
</evidence>
<dbReference type="InterPro" id="IPR036259">
    <property type="entry name" value="MFS_trans_sf"/>
</dbReference>
<dbReference type="Proteomes" id="UP000646827">
    <property type="component" value="Unassembled WGS sequence"/>
</dbReference>
<feature type="transmembrane region" description="Helical" evidence="5">
    <location>
        <begin position="456"/>
        <end position="475"/>
    </location>
</feature>
<accession>A0A8H7SFI8</accession>
<feature type="transmembrane region" description="Helical" evidence="5">
    <location>
        <begin position="103"/>
        <end position="126"/>
    </location>
</feature>
<evidence type="ECO:0000256" key="3">
    <source>
        <dbReference type="ARBA" id="ARBA00022989"/>
    </source>
</evidence>
<keyword evidence="4 5" id="KW-0472">Membrane</keyword>
<feature type="domain" description="Major facilitator superfamily (MFS) profile" evidence="6">
    <location>
        <begin position="36"/>
        <end position="478"/>
    </location>
</feature>
<dbReference type="Gene3D" id="1.20.1720.10">
    <property type="entry name" value="Multidrug resistance protein D"/>
    <property type="match status" value="2"/>
</dbReference>
<proteinExistence type="predicted"/>
<evidence type="ECO:0000313" key="7">
    <source>
        <dbReference type="EMBL" id="KAG2227158.1"/>
    </source>
</evidence>
<dbReference type="OrthoDB" id="3936150at2759"/>
<dbReference type="EMBL" id="JAEPRB010000010">
    <property type="protein sequence ID" value="KAG2227158.1"/>
    <property type="molecule type" value="Genomic_DNA"/>
</dbReference>
<dbReference type="PANTHER" id="PTHR23502:SF5">
    <property type="entry name" value="QUINIDINE RESISTANCE PROTEIN 3"/>
    <property type="match status" value="1"/>
</dbReference>
<keyword evidence="3 5" id="KW-1133">Transmembrane helix</keyword>
<dbReference type="GO" id="GO:0022857">
    <property type="term" value="F:transmembrane transporter activity"/>
    <property type="evidence" value="ECO:0007669"/>
    <property type="project" value="InterPro"/>
</dbReference>
<feature type="transmembrane region" description="Helical" evidence="5">
    <location>
        <begin position="190"/>
        <end position="212"/>
    </location>
</feature>
<dbReference type="GO" id="GO:0005886">
    <property type="term" value="C:plasma membrane"/>
    <property type="evidence" value="ECO:0007669"/>
    <property type="project" value="TreeGrafter"/>
</dbReference>
<protein>
    <recommendedName>
        <fullName evidence="6">Major facilitator superfamily (MFS) profile domain-containing protein</fullName>
    </recommendedName>
</protein>
<feature type="transmembrane region" description="Helical" evidence="5">
    <location>
        <begin position="316"/>
        <end position="341"/>
    </location>
</feature>
<dbReference type="AlphaFoldDB" id="A0A8H7SFI8"/>
<feature type="transmembrane region" description="Helical" evidence="5">
    <location>
        <begin position="391"/>
        <end position="417"/>
    </location>
</feature>
<dbReference type="InterPro" id="IPR011701">
    <property type="entry name" value="MFS"/>
</dbReference>
<keyword evidence="2 5" id="KW-0812">Transmembrane</keyword>
<dbReference type="InterPro" id="IPR020846">
    <property type="entry name" value="MFS_dom"/>
</dbReference>
<dbReference type="Pfam" id="PF07690">
    <property type="entry name" value="MFS_1"/>
    <property type="match status" value="1"/>
</dbReference>
<dbReference type="PROSITE" id="PS50850">
    <property type="entry name" value="MFS"/>
    <property type="match status" value="1"/>
</dbReference>
<organism evidence="7 8">
    <name type="scientific">Circinella minor</name>
    <dbReference type="NCBI Taxonomy" id="1195481"/>
    <lineage>
        <taxon>Eukaryota</taxon>
        <taxon>Fungi</taxon>
        <taxon>Fungi incertae sedis</taxon>
        <taxon>Mucoromycota</taxon>
        <taxon>Mucoromycotina</taxon>
        <taxon>Mucoromycetes</taxon>
        <taxon>Mucorales</taxon>
        <taxon>Lichtheimiaceae</taxon>
        <taxon>Circinella</taxon>
    </lineage>
</organism>
<evidence type="ECO:0000256" key="4">
    <source>
        <dbReference type="ARBA" id="ARBA00023136"/>
    </source>
</evidence>
<feature type="transmembrane region" description="Helical" evidence="5">
    <location>
        <begin position="164"/>
        <end position="184"/>
    </location>
</feature>
<gene>
    <name evidence="7" type="ORF">INT45_003888</name>
</gene>
<comment type="subcellular location">
    <subcellularLocation>
        <location evidence="1">Membrane</location>
        <topology evidence="1">Multi-pass membrane protein</topology>
    </subcellularLocation>
</comment>
<sequence length="497" mass="55202">MIKSRRKKTDNDITTDIMDSDKKDPRFFSTSSKRLAVTIICMAGAMGGFSNTVYYPGIPDVSAALQASSIAISLSNGLYILFLGISPIIWGALSDYYKIRQPLIFISMIIYALSSIACVFTYNIWVLVLFRIFQAVGTSSSMAIGGGVLCDIYDTEKRGRASAIFFFGRYIGPIVGPILGGFLVTSDLKWRTPFIFCFSIGSLIVFITFFWMPETYRDCGYFDTVKIHEVVVAKNNNDSMMYRTVVEKDTDSLKMSHDQQRMEEKRQPFNLLRPLLLLQYPNILIASLVGAIAFGSLFAFELIIPLLYKQIYEFNGLQIGFCYIGAGVGHILGAITNGYLSDKLLLRARKKRGGKHNIDDRISANLWPCCLILMPLGSLLFGWGVEYEMPYWVGILGFGVQTYATSQLYSGSSAYLLDSMPHHGASIAAAGNFVSMTFAFLLGLVSVPILESTGPGYLSILLASLGWIAAGLLLINKVYGHQIRQHFDIELDDKLEK</sequence>
<feature type="transmembrane region" description="Helical" evidence="5">
    <location>
        <begin position="362"/>
        <end position="385"/>
    </location>
</feature>
<evidence type="ECO:0000256" key="2">
    <source>
        <dbReference type="ARBA" id="ARBA00022692"/>
    </source>
</evidence>
<evidence type="ECO:0000259" key="6">
    <source>
        <dbReference type="PROSITE" id="PS50850"/>
    </source>
</evidence>
<reference evidence="7 8" key="1">
    <citation type="submission" date="2020-12" db="EMBL/GenBank/DDBJ databases">
        <title>Metabolic potential, ecology and presence of endohyphal bacteria is reflected in genomic diversity of Mucoromycotina.</title>
        <authorList>
            <person name="Muszewska A."/>
            <person name="Okrasinska A."/>
            <person name="Steczkiewicz K."/>
            <person name="Drgas O."/>
            <person name="Orlowska M."/>
            <person name="Perlinska-Lenart U."/>
            <person name="Aleksandrzak-Piekarczyk T."/>
            <person name="Szatraj K."/>
            <person name="Zielenkiewicz U."/>
            <person name="Pilsyk S."/>
            <person name="Malc E."/>
            <person name="Mieczkowski P."/>
            <person name="Kruszewska J.S."/>
            <person name="Biernat P."/>
            <person name="Pawlowska J."/>
        </authorList>
    </citation>
    <scope>NUCLEOTIDE SEQUENCE [LARGE SCALE GENOMIC DNA]</scope>
    <source>
        <strain evidence="7 8">CBS 142.35</strain>
    </source>
</reference>
<feature type="transmembrane region" description="Helical" evidence="5">
    <location>
        <begin position="67"/>
        <end position="91"/>
    </location>
</feature>
<dbReference type="SUPFAM" id="SSF103473">
    <property type="entry name" value="MFS general substrate transporter"/>
    <property type="match status" value="1"/>
</dbReference>
<comment type="caution">
    <text evidence="7">The sequence shown here is derived from an EMBL/GenBank/DDBJ whole genome shotgun (WGS) entry which is preliminary data.</text>
</comment>
<feature type="transmembrane region" description="Helical" evidence="5">
    <location>
        <begin position="132"/>
        <end position="152"/>
    </location>
</feature>
<feature type="transmembrane region" description="Helical" evidence="5">
    <location>
        <begin position="283"/>
        <end position="304"/>
    </location>
</feature>
<feature type="transmembrane region" description="Helical" evidence="5">
    <location>
        <begin position="429"/>
        <end position="450"/>
    </location>
</feature>
<evidence type="ECO:0000256" key="5">
    <source>
        <dbReference type="SAM" id="Phobius"/>
    </source>
</evidence>
<dbReference type="PANTHER" id="PTHR23502">
    <property type="entry name" value="MAJOR FACILITATOR SUPERFAMILY"/>
    <property type="match status" value="1"/>
</dbReference>
<feature type="transmembrane region" description="Helical" evidence="5">
    <location>
        <begin position="35"/>
        <end position="55"/>
    </location>
</feature>
<keyword evidence="8" id="KW-1185">Reference proteome</keyword>
<evidence type="ECO:0000256" key="1">
    <source>
        <dbReference type="ARBA" id="ARBA00004141"/>
    </source>
</evidence>
<name>A0A8H7SFI8_9FUNG</name>